<organism evidence="2 3">
    <name type="scientific">Burkholderia cenocepacia</name>
    <dbReference type="NCBI Taxonomy" id="95486"/>
    <lineage>
        <taxon>Bacteria</taxon>
        <taxon>Pseudomonadati</taxon>
        <taxon>Pseudomonadota</taxon>
        <taxon>Betaproteobacteria</taxon>
        <taxon>Burkholderiales</taxon>
        <taxon>Burkholderiaceae</taxon>
        <taxon>Burkholderia</taxon>
        <taxon>Burkholderia cepacia complex</taxon>
    </lineage>
</organism>
<gene>
    <name evidence="2" type="ORF">LGN22_30000</name>
</gene>
<name>A0AAW4TKL5_9BURK</name>
<dbReference type="GO" id="GO:0016020">
    <property type="term" value="C:membrane"/>
    <property type="evidence" value="ECO:0007669"/>
    <property type="project" value="TreeGrafter"/>
</dbReference>
<dbReference type="Pfam" id="PF00561">
    <property type="entry name" value="Abhydrolase_1"/>
    <property type="match status" value="1"/>
</dbReference>
<dbReference type="InterPro" id="IPR029058">
    <property type="entry name" value="AB_hydrolase_fold"/>
</dbReference>
<proteinExistence type="predicted"/>
<keyword evidence="2" id="KW-0378">Hydrolase</keyword>
<dbReference type="PANTHER" id="PTHR43798">
    <property type="entry name" value="MONOACYLGLYCEROL LIPASE"/>
    <property type="match status" value="1"/>
</dbReference>
<evidence type="ECO:0000313" key="3">
    <source>
        <dbReference type="Proteomes" id="UP001199070"/>
    </source>
</evidence>
<dbReference type="InterPro" id="IPR000073">
    <property type="entry name" value="AB_hydrolase_1"/>
</dbReference>
<dbReference type="InterPro" id="IPR050266">
    <property type="entry name" value="AB_hydrolase_sf"/>
</dbReference>
<sequence length="298" mass="33095">MKYFVASGEDRQLDAFTRKALRGSFIELGDGTTHYELAAPKTKDIVVMVGGLTIPLFYWDGLASHLQACGFGTLAYSCYGRGYSDRVRNRYDESLFAQQLSQLTQRLGIERFHLVGTSMGALIAMAYAAQHAGTLVTLTLAGPAGLGAKPALPPWLTRRDWLMTFVAKRFGQRLLKRHLGHNVQDPQVANKAARMILDAYRYRGAMYALFSTLQNFPLSGRTELFRRTRSLNVPTLLVWGENDLVTPISQLEIARDLLQPQQCDVVKDCGHMAPFERPREVASLIAGFTAAHTIGLNS</sequence>
<dbReference type="SUPFAM" id="SSF53474">
    <property type="entry name" value="alpha/beta-Hydrolases"/>
    <property type="match status" value="1"/>
</dbReference>
<evidence type="ECO:0000259" key="1">
    <source>
        <dbReference type="Pfam" id="PF00561"/>
    </source>
</evidence>
<dbReference type="EMBL" id="JAIZTC010000010">
    <property type="protein sequence ID" value="MCA8383148.1"/>
    <property type="molecule type" value="Genomic_DNA"/>
</dbReference>
<evidence type="ECO:0000313" key="2">
    <source>
        <dbReference type="EMBL" id="MCA8383148.1"/>
    </source>
</evidence>
<dbReference type="Proteomes" id="UP001199070">
    <property type="component" value="Unassembled WGS sequence"/>
</dbReference>
<dbReference type="PANTHER" id="PTHR43798:SF33">
    <property type="entry name" value="HYDROLASE, PUTATIVE (AFU_ORTHOLOGUE AFUA_2G14860)-RELATED"/>
    <property type="match status" value="1"/>
</dbReference>
<dbReference type="PRINTS" id="PR00111">
    <property type="entry name" value="ABHYDROLASE"/>
</dbReference>
<protein>
    <submittedName>
        <fullName evidence="2">Alpha/beta hydrolase</fullName>
    </submittedName>
</protein>
<dbReference type="PRINTS" id="PR00412">
    <property type="entry name" value="EPOXHYDRLASE"/>
</dbReference>
<accession>A0AAW4TKL5</accession>
<dbReference type="AlphaFoldDB" id="A0AAW4TKL5"/>
<reference evidence="2" key="1">
    <citation type="submission" date="2023-08" db="EMBL/GenBank/DDBJ databases">
        <title>A collection of bacterial strains from the Burkholderia cepacia Research Laboratory and Repository.</title>
        <authorList>
            <person name="Lipuma J."/>
            <person name="Spilker T."/>
        </authorList>
    </citation>
    <scope>NUCLEOTIDE SEQUENCE</scope>
    <source>
        <strain evidence="2">AU0862</strain>
    </source>
</reference>
<dbReference type="Gene3D" id="3.40.50.1820">
    <property type="entry name" value="alpha/beta hydrolase"/>
    <property type="match status" value="1"/>
</dbReference>
<feature type="domain" description="AB hydrolase-1" evidence="1">
    <location>
        <begin position="46"/>
        <end position="278"/>
    </location>
</feature>
<dbReference type="RefSeq" id="WP_109343189.1">
    <property type="nucleotide sequence ID" value="NZ_CADEQA010000019.1"/>
</dbReference>
<dbReference type="InterPro" id="IPR000639">
    <property type="entry name" value="Epox_hydrolase-like"/>
</dbReference>
<comment type="caution">
    <text evidence="2">The sequence shown here is derived from an EMBL/GenBank/DDBJ whole genome shotgun (WGS) entry which is preliminary data.</text>
</comment>
<dbReference type="GO" id="GO:0016787">
    <property type="term" value="F:hydrolase activity"/>
    <property type="evidence" value="ECO:0007669"/>
    <property type="project" value="UniProtKB-KW"/>
</dbReference>